<dbReference type="RefSeq" id="WP_136077825.1">
    <property type="nucleotide sequence ID" value="NZ_CAAHFG010000001.1"/>
</dbReference>
<name>A0A6C2TX05_PONDE</name>
<organism evidence="1 2">
    <name type="scientific">Pontiella desulfatans</name>
    <dbReference type="NCBI Taxonomy" id="2750659"/>
    <lineage>
        <taxon>Bacteria</taxon>
        <taxon>Pseudomonadati</taxon>
        <taxon>Kiritimatiellota</taxon>
        <taxon>Kiritimatiellia</taxon>
        <taxon>Kiritimatiellales</taxon>
        <taxon>Pontiellaceae</taxon>
        <taxon>Pontiella</taxon>
    </lineage>
</organism>
<dbReference type="EMBL" id="CAAHFG010000001">
    <property type="protein sequence ID" value="VGO12133.1"/>
    <property type="molecule type" value="Genomic_DNA"/>
</dbReference>
<keyword evidence="2" id="KW-1185">Reference proteome</keyword>
<sequence>MNKLVVVLFVVGLGLGVNAEMVYFKGIDASTITTGDLLEGVRNLGITTNVQEIMGLLISARSGETNQQLNANNSYFGINDTLTTNDVADAFDVGERMIISFSKDIQVNRLDFNQFTAGESITVSVAGDVFEIHDLELTHRGSDYLDTNLVVAAGAEIEFYTTGSSVVGLDGIDLTVLGGSGELLLSLIPSNHMTHVTAHFDGAATTNYILQSCTNMVSNAWVNVSSFVGDTNWVFNATNDVEYYRAIID</sequence>
<dbReference type="AlphaFoldDB" id="A0A6C2TX05"/>
<reference evidence="1 2" key="1">
    <citation type="submission" date="2019-04" db="EMBL/GenBank/DDBJ databases">
        <authorList>
            <person name="Van Vliet M D."/>
        </authorList>
    </citation>
    <scope>NUCLEOTIDE SEQUENCE [LARGE SCALE GENOMIC DNA]</scope>
    <source>
        <strain evidence="1 2">F1</strain>
    </source>
</reference>
<protein>
    <submittedName>
        <fullName evidence="1">Uncharacterized protein</fullName>
    </submittedName>
</protein>
<accession>A0A6C2TX05</accession>
<evidence type="ECO:0000313" key="2">
    <source>
        <dbReference type="Proteomes" id="UP000366872"/>
    </source>
</evidence>
<dbReference type="Proteomes" id="UP000366872">
    <property type="component" value="Unassembled WGS sequence"/>
</dbReference>
<proteinExistence type="predicted"/>
<gene>
    <name evidence="1" type="ORF">PDESU_00684</name>
</gene>
<evidence type="ECO:0000313" key="1">
    <source>
        <dbReference type="EMBL" id="VGO12133.1"/>
    </source>
</evidence>